<evidence type="ECO:0000313" key="3">
    <source>
        <dbReference type="Proteomes" id="UP000001292"/>
    </source>
</evidence>
<feature type="region of interest" description="Disordered" evidence="1">
    <location>
        <begin position="136"/>
        <end position="165"/>
    </location>
</feature>
<dbReference type="EMBL" id="CH480848">
    <property type="protein sequence ID" value="EDW51164.1"/>
    <property type="molecule type" value="Genomic_DNA"/>
</dbReference>
<name>B4IJH3_DROSE</name>
<gene>
    <name evidence="2" type="primary">Dsec\GM17812</name>
    <name evidence="2" type="ORF">Dsec_GM17812</name>
</gene>
<dbReference type="OMA" id="VVLEAQC"/>
<sequence>MQSIHPFLWPSSSPSRWADYDVVGVVVVVGRSPSPFSNVQCPVSVVLEAQCPLHKQLEGGQFYNYNYHFYHDEQAVVIRRQLLGNRAEDVTSSFQPSHSCHSCHSRHSCHLATAISIYALRPLLLFVCVSAIAGTSSGHRDRDARSKKASARRKANEVGQQEPPDSSYVKYCLHTACDCLLHRRPKLMRMMAPCPASKEAGSEKGTKIEVEAHADAGVGILMLKPKSKWKQQQ</sequence>
<keyword evidence="3" id="KW-1185">Reference proteome</keyword>
<evidence type="ECO:0000256" key="1">
    <source>
        <dbReference type="SAM" id="MobiDB-lite"/>
    </source>
</evidence>
<dbReference type="Proteomes" id="UP000001292">
    <property type="component" value="Unassembled WGS sequence"/>
</dbReference>
<accession>B4IJH3</accession>
<dbReference type="HOGENOM" id="CLU_1190966_0_0_1"/>
<dbReference type="AlphaFoldDB" id="B4IJH3"/>
<organism evidence="3">
    <name type="scientific">Drosophila sechellia</name>
    <name type="common">Fruit fly</name>
    <dbReference type="NCBI Taxonomy" id="7238"/>
    <lineage>
        <taxon>Eukaryota</taxon>
        <taxon>Metazoa</taxon>
        <taxon>Ecdysozoa</taxon>
        <taxon>Arthropoda</taxon>
        <taxon>Hexapoda</taxon>
        <taxon>Insecta</taxon>
        <taxon>Pterygota</taxon>
        <taxon>Neoptera</taxon>
        <taxon>Endopterygota</taxon>
        <taxon>Diptera</taxon>
        <taxon>Brachycera</taxon>
        <taxon>Muscomorpha</taxon>
        <taxon>Ephydroidea</taxon>
        <taxon>Drosophilidae</taxon>
        <taxon>Drosophila</taxon>
        <taxon>Sophophora</taxon>
    </lineage>
</organism>
<protein>
    <submittedName>
        <fullName evidence="2">GM17812</fullName>
    </submittedName>
</protein>
<evidence type="ECO:0000313" key="2">
    <source>
        <dbReference type="EMBL" id="EDW51164.1"/>
    </source>
</evidence>
<proteinExistence type="predicted"/>
<reference evidence="2 3" key="1">
    <citation type="journal article" date="2007" name="Nature">
        <title>Evolution of genes and genomes on the Drosophila phylogeny.</title>
        <authorList>
            <consortium name="Drosophila 12 Genomes Consortium"/>
            <person name="Clark A.G."/>
            <person name="Eisen M.B."/>
            <person name="Smith D.R."/>
            <person name="Bergman C.M."/>
            <person name="Oliver B."/>
            <person name="Markow T.A."/>
            <person name="Kaufman T.C."/>
            <person name="Kellis M."/>
            <person name="Gelbart W."/>
            <person name="Iyer V.N."/>
            <person name="Pollard D.A."/>
            <person name="Sackton T.B."/>
            <person name="Larracuente A.M."/>
            <person name="Singh N.D."/>
            <person name="Abad J.P."/>
            <person name="Abt D.N."/>
            <person name="Adryan B."/>
            <person name="Aguade M."/>
            <person name="Akashi H."/>
            <person name="Anderson W.W."/>
            <person name="Aquadro C.F."/>
            <person name="Ardell D.H."/>
            <person name="Arguello R."/>
            <person name="Artieri C.G."/>
            <person name="Barbash D.A."/>
            <person name="Barker D."/>
            <person name="Barsanti P."/>
            <person name="Batterham P."/>
            <person name="Batzoglou S."/>
            <person name="Begun D."/>
            <person name="Bhutkar A."/>
            <person name="Blanco E."/>
            <person name="Bosak S.A."/>
            <person name="Bradley R.K."/>
            <person name="Brand A.D."/>
            <person name="Brent M.R."/>
            <person name="Brooks A.N."/>
            <person name="Brown R.H."/>
            <person name="Butlin R.K."/>
            <person name="Caggese C."/>
            <person name="Calvi B.R."/>
            <person name="Bernardo de Carvalho A."/>
            <person name="Caspi A."/>
            <person name="Castrezana S."/>
            <person name="Celniker S.E."/>
            <person name="Chang J.L."/>
            <person name="Chapple C."/>
            <person name="Chatterji S."/>
            <person name="Chinwalla A."/>
            <person name="Civetta A."/>
            <person name="Clifton S.W."/>
            <person name="Comeron J.M."/>
            <person name="Costello J.C."/>
            <person name="Coyne J.A."/>
            <person name="Daub J."/>
            <person name="David R.G."/>
            <person name="Delcher A.L."/>
            <person name="Delehaunty K."/>
            <person name="Do C.B."/>
            <person name="Ebling H."/>
            <person name="Edwards K."/>
            <person name="Eickbush T."/>
            <person name="Evans J.D."/>
            <person name="Filipski A."/>
            <person name="Findeiss S."/>
            <person name="Freyhult E."/>
            <person name="Fulton L."/>
            <person name="Fulton R."/>
            <person name="Garcia A.C."/>
            <person name="Gardiner A."/>
            <person name="Garfield D.A."/>
            <person name="Garvin B.E."/>
            <person name="Gibson G."/>
            <person name="Gilbert D."/>
            <person name="Gnerre S."/>
            <person name="Godfrey J."/>
            <person name="Good R."/>
            <person name="Gotea V."/>
            <person name="Gravely B."/>
            <person name="Greenberg A.J."/>
            <person name="Griffiths-Jones S."/>
            <person name="Gross S."/>
            <person name="Guigo R."/>
            <person name="Gustafson E.A."/>
            <person name="Haerty W."/>
            <person name="Hahn M.W."/>
            <person name="Halligan D.L."/>
            <person name="Halpern A.L."/>
            <person name="Halter G.M."/>
            <person name="Han M.V."/>
            <person name="Heger A."/>
            <person name="Hillier L."/>
            <person name="Hinrichs A.S."/>
            <person name="Holmes I."/>
            <person name="Hoskins R.A."/>
            <person name="Hubisz M.J."/>
            <person name="Hultmark D."/>
            <person name="Huntley M.A."/>
            <person name="Jaffe D.B."/>
            <person name="Jagadeeshan S."/>
            <person name="Jeck W.R."/>
            <person name="Johnson J."/>
            <person name="Jones C.D."/>
            <person name="Jordan W.C."/>
            <person name="Karpen G.H."/>
            <person name="Kataoka E."/>
            <person name="Keightley P.D."/>
            <person name="Kheradpour P."/>
            <person name="Kirkness E.F."/>
            <person name="Koerich L.B."/>
            <person name="Kristiansen K."/>
            <person name="Kudrna D."/>
            <person name="Kulathinal R.J."/>
            <person name="Kumar S."/>
            <person name="Kwok R."/>
            <person name="Lander E."/>
            <person name="Langley C.H."/>
            <person name="Lapoint R."/>
            <person name="Lazzaro B.P."/>
            <person name="Lee S.J."/>
            <person name="Levesque L."/>
            <person name="Li R."/>
            <person name="Lin C.F."/>
            <person name="Lin M.F."/>
            <person name="Lindblad-Toh K."/>
            <person name="Llopart A."/>
            <person name="Long M."/>
            <person name="Low L."/>
            <person name="Lozovsky E."/>
            <person name="Lu J."/>
            <person name="Luo M."/>
            <person name="Machado C.A."/>
            <person name="Makalowski W."/>
            <person name="Marzo M."/>
            <person name="Matsuda M."/>
            <person name="Matzkin L."/>
            <person name="McAllister B."/>
            <person name="McBride C.S."/>
            <person name="McKernan B."/>
            <person name="McKernan K."/>
            <person name="Mendez-Lago M."/>
            <person name="Minx P."/>
            <person name="Mollenhauer M.U."/>
            <person name="Montooth K."/>
            <person name="Mount S.M."/>
            <person name="Mu X."/>
            <person name="Myers E."/>
            <person name="Negre B."/>
            <person name="Newfeld S."/>
            <person name="Nielsen R."/>
            <person name="Noor M.A."/>
            <person name="O'Grady P."/>
            <person name="Pachter L."/>
            <person name="Papaceit M."/>
            <person name="Parisi M.J."/>
            <person name="Parisi M."/>
            <person name="Parts L."/>
            <person name="Pedersen J.S."/>
            <person name="Pesole G."/>
            <person name="Phillippy A.M."/>
            <person name="Ponting C.P."/>
            <person name="Pop M."/>
            <person name="Porcelli D."/>
            <person name="Powell J.R."/>
            <person name="Prohaska S."/>
            <person name="Pruitt K."/>
            <person name="Puig M."/>
            <person name="Quesneville H."/>
            <person name="Ram K.R."/>
            <person name="Rand D."/>
            <person name="Rasmussen M.D."/>
            <person name="Reed L.K."/>
            <person name="Reenan R."/>
            <person name="Reily A."/>
            <person name="Remington K.A."/>
            <person name="Rieger T.T."/>
            <person name="Ritchie M.G."/>
            <person name="Robin C."/>
            <person name="Rogers Y.H."/>
            <person name="Rohde C."/>
            <person name="Rozas J."/>
            <person name="Rubenfield M.J."/>
            <person name="Ruiz A."/>
            <person name="Russo S."/>
            <person name="Salzberg S.L."/>
            <person name="Sanchez-Gracia A."/>
            <person name="Saranga D.J."/>
            <person name="Sato H."/>
            <person name="Schaeffer S.W."/>
            <person name="Schatz M.C."/>
            <person name="Schlenke T."/>
            <person name="Schwartz R."/>
            <person name="Segarra C."/>
            <person name="Singh R.S."/>
            <person name="Sirot L."/>
            <person name="Sirota M."/>
            <person name="Sisneros N.B."/>
            <person name="Smith C.D."/>
            <person name="Smith T.F."/>
            <person name="Spieth J."/>
            <person name="Stage D.E."/>
            <person name="Stark A."/>
            <person name="Stephan W."/>
            <person name="Strausberg R.L."/>
            <person name="Strempel S."/>
            <person name="Sturgill D."/>
            <person name="Sutton G."/>
            <person name="Sutton G.G."/>
            <person name="Tao W."/>
            <person name="Teichmann S."/>
            <person name="Tobari Y.N."/>
            <person name="Tomimura Y."/>
            <person name="Tsolas J.M."/>
            <person name="Valente V.L."/>
            <person name="Venter E."/>
            <person name="Venter J.C."/>
            <person name="Vicario S."/>
            <person name="Vieira F.G."/>
            <person name="Vilella A.J."/>
            <person name="Villasante A."/>
            <person name="Walenz B."/>
            <person name="Wang J."/>
            <person name="Wasserman M."/>
            <person name="Watts T."/>
            <person name="Wilson D."/>
            <person name="Wilson R.K."/>
            <person name="Wing R.A."/>
            <person name="Wolfner M.F."/>
            <person name="Wong A."/>
            <person name="Wong G.K."/>
            <person name="Wu C.I."/>
            <person name="Wu G."/>
            <person name="Yamamoto D."/>
            <person name="Yang H.P."/>
            <person name="Yang S.P."/>
            <person name="Yorke J.A."/>
            <person name="Yoshida K."/>
            <person name="Zdobnov E."/>
            <person name="Zhang P."/>
            <person name="Zhang Y."/>
            <person name="Zimin A.V."/>
            <person name="Baldwin J."/>
            <person name="Abdouelleil A."/>
            <person name="Abdulkadir J."/>
            <person name="Abebe A."/>
            <person name="Abera B."/>
            <person name="Abreu J."/>
            <person name="Acer S.C."/>
            <person name="Aftuck L."/>
            <person name="Alexander A."/>
            <person name="An P."/>
            <person name="Anderson E."/>
            <person name="Anderson S."/>
            <person name="Arachi H."/>
            <person name="Azer M."/>
            <person name="Bachantsang P."/>
            <person name="Barry A."/>
            <person name="Bayul T."/>
            <person name="Berlin A."/>
            <person name="Bessette D."/>
            <person name="Bloom T."/>
            <person name="Blye J."/>
            <person name="Boguslavskiy L."/>
            <person name="Bonnet C."/>
            <person name="Boukhgalter B."/>
            <person name="Bourzgui I."/>
            <person name="Brown A."/>
            <person name="Cahill P."/>
            <person name="Channer S."/>
            <person name="Cheshatsang Y."/>
            <person name="Chuda L."/>
            <person name="Citroen M."/>
            <person name="Collymore A."/>
            <person name="Cooke P."/>
            <person name="Costello M."/>
            <person name="D'Aco K."/>
            <person name="Daza R."/>
            <person name="De Haan G."/>
            <person name="DeGray S."/>
            <person name="DeMaso C."/>
            <person name="Dhargay N."/>
            <person name="Dooley K."/>
            <person name="Dooley E."/>
            <person name="Doricent M."/>
            <person name="Dorje P."/>
            <person name="Dorjee K."/>
            <person name="Dupes A."/>
            <person name="Elong R."/>
            <person name="Falk J."/>
            <person name="Farina A."/>
            <person name="Faro S."/>
            <person name="Ferguson D."/>
            <person name="Fisher S."/>
            <person name="Foley C.D."/>
            <person name="Franke A."/>
            <person name="Friedrich D."/>
            <person name="Gadbois L."/>
            <person name="Gearin G."/>
            <person name="Gearin C.R."/>
            <person name="Giannoukos G."/>
            <person name="Goode T."/>
            <person name="Graham J."/>
            <person name="Grandbois E."/>
            <person name="Grewal S."/>
            <person name="Gyaltsen K."/>
            <person name="Hafez N."/>
            <person name="Hagos B."/>
            <person name="Hall J."/>
            <person name="Henson C."/>
            <person name="Hollinger A."/>
            <person name="Honan T."/>
            <person name="Huard M.D."/>
            <person name="Hughes L."/>
            <person name="Hurhula B."/>
            <person name="Husby M.E."/>
            <person name="Kamat A."/>
            <person name="Kanga B."/>
            <person name="Kashin S."/>
            <person name="Khazanovich D."/>
            <person name="Kisner P."/>
            <person name="Lance K."/>
            <person name="Lara M."/>
            <person name="Lee W."/>
            <person name="Lennon N."/>
            <person name="Letendre F."/>
            <person name="LeVine R."/>
            <person name="Lipovsky A."/>
            <person name="Liu X."/>
            <person name="Liu J."/>
            <person name="Liu S."/>
            <person name="Lokyitsang T."/>
            <person name="Lokyitsang Y."/>
            <person name="Lubonja R."/>
            <person name="Lui A."/>
            <person name="MacDonald P."/>
            <person name="Magnisalis V."/>
            <person name="Maru K."/>
            <person name="Matthews C."/>
            <person name="McCusker W."/>
            <person name="McDonough S."/>
            <person name="Mehta T."/>
            <person name="Meldrim J."/>
            <person name="Meneus L."/>
            <person name="Mihai O."/>
            <person name="Mihalev A."/>
            <person name="Mihova T."/>
            <person name="Mittelman R."/>
            <person name="Mlenga V."/>
            <person name="Montmayeur A."/>
            <person name="Mulrain L."/>
            <person name="Navidi A."/>
            <person name="Naylor J."/>
            <person name="Negash T."/>
            <person name="Nguyen T."/>
            <person name="Nguyen N."/>
            <person name="Nicol R."/>
            <person name="Norbu C."/>
            <person name="Norbu N."/>
            <person name="Novod N."/>
            <person name="O'Neill B."/>
            <person name="Osman S."/>
            <person name="Markiewicz E."/>
            <person name="Oyono O.L."/>
            <person name="Patti C."/>
            <person name="Phunkhang P."/>
            <person name="Pierre F."/>
            <person name="Priest M."/>
            <person name="Raghuraman S."/>
            <person name="Rege F."/>
            <person name="Reyes R."/>
            <person name="Rise C."/>
            <person name="Rogov P."/>
            <person name="Ross K."/>
            <person name="Ryan E."/>
            <person name="Settipalli S."/>
            <person name="Shea T."/>
            <person name="Sherpa N."/>
            <person name="Shi L."/>
            <person name="Shih D."/>
            <person name="Sparrow T."/>
            <person name="Spaulding J."/>
            <person name="Stalker J."/>
            <person name="Stange-Thomann N."/>
            <person name="Stavropoulos S."/>
            <person name="Stone C."/>
            <person name="Strader C."/>
            <person name="Tesfaye S."/>
            <person name="Thomson T."/>
            <person name="Thoulutsang Y."/>
            <person name="Thoulutsang D."/>
            <person name="Topham K."/>
            <person name="Topping I."/>
            <person name="Tsamla T."/>
            <person name="Vassiliev H."/>
            <person name="Vo A."/>
            <person name="Wangchuk T."/>
            <person name="Wangdi T."/>
            <person name="Weiand M."/>
            <person name="Wilkinson J."/>
            <person name="Wilson A."/>
            <person name="Yadav S."/>
            <person name="Young G."/>
            <person name="Yu Q."/>
            <person name="Zembek L."/>
            <person name="Zhong D."/>
            <person name="Zimmer A."/>
            <person name="Zwirko Z."/>
            <person name="Jaffe D.B."/>
            <person name="Alvarez P."/>
            <person name="Brockman W."/>
            <person name="Butler J."/>
            <person name="Chin C."/>
            <person name="Gnerre S."/>
            <person name="Grabherr M."/>
            <person name="Kleber M."/>
            <person name="Mauceli E."/>
            <person name="MacCallum I."/>
        </authorList>
    </citation>
    <scope>NUCLEOTIDE SEQUENCE [LARGE SCALE GENOMIC DNA]</scope>
    <source>
        <strain evidence="3">Rob3c / Tucson 14021-0248.25</strain>
    </source>
</reference>